<evidence type="ECO:0000259" key="2">
    <source>
        <dbReference type="Pfam" id="PF07261"/>
    </source>
</evidence>
<dbReference type="NCBIfam" id="TIGR01446">
    <property type="entry name" value="DnaD_dom"/>
    <property type="match status" value="1"/>
</dbReference>
<dbReference type="InterPro" id="IPR006343">
    <property type="entry name" value="DnaB/C_C"/>
</dbReference>
<proteinExistence type="inferred from homology"/>
<comment type="caution">
    <text evidence="3">The sequence shown here is derived from an EMBL/GenBank/DDBJ whole genome shotgun (WGS) entry which is preliminary data.</text>
</comment>
<dbReference type="EMBL" id="JAAIWM010000003">
    <property type="protein sequence ID" value="NEY72333.1"/>
    <property type="molecule type" value="Genomic_DNA"/>
</dbReference>
<dbReference type="PANTHER" id="PTHR37293">
    <property type="entry name" value="PHAGE REPLICATION PROTEIN-RELATED"/>
    <property type="match status" value="1"/>
</dbReference>
<dbReference type="Pfam" id="PF07261">
    <property type="entry name" value="DnaB_2"/>
    <property type="match status" value="1"/>
</dbReference>
<comment type="similarity">
    <text evidence="1">Belongs to the DnaB/DnaD family.</text>
</comment>
<reference evidence="3 4" key="1">
    <citation type="submission" date="2020-02" db="EMBL/GenBank/DDBJ databases">
        <title>Bacillus aquiflavi sp. nov., isolated from yellow water of strong flavor Chinese baijiu in Yibin region of China.</title>
        <authorList>
            <person name="Xie J."/>
        </authorList>
    </citation>
    <scope>NUCLEOTIDE SEQUENCE [LARGE SCALE GENOMIC DNA]</scope>
    <source>
        <strain evidence="3 4">SA4</strain>
    </source>
</reference>
<feature type="domain" description="DnaB/C C-terminal" evidence="2">
    <location>
        <begin position="189"/>
        <end position="258"/>
    </location>
</feature>
<organism evidence="3 4">
    <name type="scientific">Bacillus mesophilus</name>
    <dbReference type="NCBI Taxonomy" id="1808955"/>
    <lineage>
        <taxon>Bacteria</taxon>
        <taxon>Bacillati</taxon>
        <taxon>Bacillota</taxon>
        <taxon>Bacilli</taxon>
        <taxon>Bacillales</taxon>
        <taxon>Bacillaceae</taxon>
        <taxon>Bacillus</taxon>
    </lineage>
</organism>
<sequence length="295" mass="33744">MVRTDFWVDPIVSEEMSPEDRYFMLYLLTNPLTTQVGIYKVTKKQIAFDTGYSIESVAALMNRFIHHHKVIRYNPETRELAIKHWGKYNTIHKGGKPFMDCIVSELKEVEDLSLIAYVTEGVTKEDIRAIYLSFCNSEKAEEVVAADESLTNQHSTGTQIETELPIKDNLEVDSFIEDDTKEIITFWDENGFGLSNVNGKQQLLSWLENSKFKNPKGIILKAMTIACSNNTRRLNYVVGILKNWENSSLLTVEEIDSYNEAMQSNTKVRGRLEDFLGDRATPKHFILDLTAGEDL</sequence>
<dbReference type="Gene3D" id="1.10.10.630">
    <property type="entry name" value="DnaD domain-like"/>
    <property type="match status" value="1"/>
</dbReference>
<dbReference type="AlphaFoldDB" id="A0A6M0Q7U7"/>
<dbReference type="InterPro" id="IPR034829">
    <property type="entry name" value="DnaD-like_sf"/>
</dbReference>
<dbReference type="InterPro" id="IPR053162">
    <property type="entry name" value="DnaD"/>
</dbReference>
<gene>
    <name evidence="3" type="ORF">G4D63_11410</name>
</gene>
<evidence type="ECO:0000313" key="3">
    <source>
        <dbReference type="EMBL" id="NEY72333.1"/>
    </source>
</evidence>
<protein>
    <submittedName>
        <fullName evidence="3">DnaD domain protein</fullName>
    </submittedName>
</protein>
<keyword evidence="4" id="KW-1185">Reference proteome</keyword>
<evidence type="ECO:0000256" key="1">
    <source>
        <dbReference type="ARBA" id="ARBA00093462"/>
    </source>
</evidence>
<evidence type="ECO:0000313" key="4">
    <source>
        <dbReference type="Proteomes" id="UP000481043"/>
    </source>
</evidence>
<name>A0A6M0Q7U7_9BACI</name>
<dbReference type="Proteomes" id="UP000481043">
    <property type="component" value="Unassembled WGS sequence"/>
</dbReference>
<dbReference type="PANTHER" id="PTHR37293:SF5">
    <property type="entry name" value="DNA REPLICATION PROTEIN"/>
    <property type="match status" value="1"/>
</dbReference>
<accession>A0A6M0Q7U7</accession>
<dbReference type="SUPFAM" id="SSF158499">
    <property type="entry name" value="DnaD domain-like"/>
    <property type="match status" value="1"/>
</dbReference>